<feature type="compositionally biased region" description="Acidic residues" evidence="1">
    <location>
        <begin position="340"/>
        <end position="349"/>
    </location>
</feature>
<feature type="compositionally biased region" description="Low complexity" evidence="1">
    <location>
        <begin position="189"/>
        <end position="198"/>
    </location>
</feature>
<reference evidence="3" key="1">
    <citation type="journal article" date="2020" name="Phytopathology">
        <title>Genome Sequence Resources of Colletotrichum truncatum, C. plurivorum, C. musicola, and C. sojae: Four Species Pathogenic to Soybean (Glycine max).</title>
        <authorList>
            <person name="Rogerio F."/>
            <person name="Boufleur T.R."/>
            <person name="Ciampi-Guillardi M."/>
            <person name="Sukno S.A."/>
            <person name="Thon M.R."/>
            <person name="Massola Junior N.S."/>
            <person name="Baroncelli R."/>
        </authorList>
    </citation>
    <scope>NUCLEOTIDE SEQUENCE</scope>
    <source>
        <strain evidence="3">LFN0074</strain>
    </source>
</reference>
<feature type="non-terminal residue" evidence="3">
    <location>
        <position position="405"/>
    </location>
</feature>
<organism evidence="3 4">
    <name type="scientific">Colletotrichum musicola</name>
    <dbReference type="NCBI Taxonomy" id="2175873"/>
    <lineage>
        <taxon>Eukaryota</taxon>
        <taxon>Fungi</taxon>
        <taxon>Dikarya</taxon>
        <taxon>Ascomycota</taxon>
        <taxon>Pezizomycotina</taxon>
        <taxon>Sordariomycetes</taxon>
        <taxon>Hypocreomycetidae</taxon>
        <taxon>Glomerellales</taxon>
        <taxon>Glomerellaceae</taxon>
        <taxon>Colletotrichum</taxon>
        <taxon>Colletotrichum orchidearum species complex</taxon>
    </lineage>
</organism>
<evidence type="ECO:0000313" key="4">
    <source>
        <dbReference type="Proteomes" id="UP000639643"/>
    </source>
</evidence>
<dbReference type="GO" id="GO:0008233">
    <property type="term" value="F:peptidase activity"/>
    <property type="evidence" value="ECO:0007669"/>
    <property type="project" value="UniProtKB-KW"/>
</dbReference>
<feature type="signal peptide" evidence="2">
    <location>
        <begin position="1"/>
        <end position="18"/>
    </location>
</feature>
<feature type="region of interest" description="Disordered" evidence="1">
    <location>
        <begin position="320"/>
        <end position="361"/>
    </location>
</feature>
<name>A0A8H6JZC3_9PEZI</name>
<keyword evidence="3" id="KW-0645">Protease</keyword>
<evidence type="ECO:0000256" key="1">
    <source>
        <dbReference type="SAM" id="MobiDB-lite"/>
    </source>
</evidence>
<protein>
    <submittedName>
        <fullName evidence="3">Immunoglobulin A1 protease</fullName>
    </submittedName>
</protein>
<evidence type="ECO:0000256" key="2">
    <source>
        <dbReference type="SAM" id="SignalP"/>
    </source>
</evidence>
<feature type="chain" id="PRO_5034271314" evidence="2">
    <location>
        <begin position="19"/>
        <end position="405"/>
    </location>
</feature>
<dbReference type="EMBL" id="WIGM01000567">
    <property type="protein sequence ID" value="KAF6821875.1"/>
    <property type="molecule type" value="Genomic_DNA"/>
</dbReference>
<dbReference type="GO" id="GO:0006508">
    <property type="term" value="P:proteolysis"/>
    <property type="evidence" value="ECO:0007669"/>
    <property type="project" value="UniProtKB-KW"/>
</dbReference>
<sequence length="405" mass="43116">MSRKPFLALLWALALAQALPDLAQSNGFSQFWNSSISPPLPTCVDGTGLCSLPAPVTPTPNSPTIPSLNSTVRFRSPTWQQYYNIGSPKHNSDCIVVHQYLRASSREQYHYIGEGKHNSDRFIASQHLGAPPWQQHHDARDNRCSIGDKFPNYESTCHCDSNHHKRQYHATVDPRRRTQDPATTSSFSIPGPIIHPPGTTQDPAPTSSFSIPGPVVPPPGRGSTGDGSPGVTATDPNLPGASTTTVNSTTEAPPIITEPPPGAVNPDLRHANSTCVRPVIIPFKGPPVICFKCFPKFPPNIAIKTPQFCIQLFGIKIGNCPPGSEKDPGGGGGGDGGDKPEDDPDEPDKSEEKSTASSTSSCTVTVTATHQTIFCSVTRAVTEGTREGTTVSTTCITSAYTTVTG</sequence>
<keyword evidence="4" id="KW-1185">Reference proteome</keyword>
<feature type="compositionally biased region" description="Polar residues" evidence="1">
    <location>
        <begin position="199"/>
        <end position="210"/>
    </location>
</feature>
<dbReference type="Proteomes" id="UP000639643">
    <property type="component" value="Unassembled WGS sequence"/>
</dbReference>
<proteinExistence type="predicted"/>
<evidence type="ECO:0000313" key="3">
    <source>
        <dbReference type="EMBL" id="KAF6821875.1"/>
    </source>
</evidence>
<dbReference type="OrthoDB" id="3886018at2759"/>
<keyword evidence="3" id="KW-0378">Hydrolase</keyword>
<gene>
    <name evidence="3" type="ORF">CMUS01_11321</name>
</gene>
<feature type="region of interest" description="Disordered" evidence="1">
    <location>
        <begin position="156"/>
        <end position="265"/>
    </location>
</feature>
<comment type="caution">
    <text evidence="3">The sequence shown here is derived from an EMBL/GenBank/DDBJ whole genome shotgun (WGS) entry which is preliminary data.</text>
</comment>
<keyword evidence="2" id="KW-0732">Signal</keyword>
<dbReference type="AlphaFoldDB" id="A0A8H6JZC3"/>
<accession>A0A8H6JZC3</accession>